<feature type="chain" id="PRO_5046131458" evidence="2">
    <location>
        <begin position="30"/>
        <end position="321"/>
    </location>
</feature>
<dbReference type="EMBL" id="FQZC01000002">
    <property type="protein sequence ID" value="SHJ26583.1"/>
    <property type="molecule type" value="Genomic_DNA"/>
</dbReference>
<evidence type="ECO:0000256" key="2">
    <source>
        <dbReference type="SAM" id="SignalP"/>
    </source>
</evidence>
<organism evidence="3 4">
    <name type="scientific">Aureimonas altamirensis DSM 21988</name>
    <dbReference type="NCBI Taxonomy" id="1121026"/>
    <lineage>
        <taxon>Bacteria</taxon>
        <taxon>Pseudomonadati</taxon>
        <taxon>Pseudomonadota</taxon>
        <taxon>Alphaproteobacteria</taxon>
        <taxon>Hyphomicrobiales</taxon>
        <taxon>Aurantimonadaceae</taxon>
        <taxon>Aureimonas</taxon>
    </lineage>
</organism>
<dbReference type="PANTHER" id="PTHR42928:SF3">
    <property type="entry name" value="UPF0065 PROTEIN YFLP"/>
    <property type="match status" value="1"/>
</dbReference>
<name>A0ABY1IJK4_9HYPH</name>
<comment type="similarity">
    <text evidence="1">Belongs to the UPF0065 (bug) family.</text>
</comment>
<accession>A0ABY1IJK4</accession>
<protein>
    <submittedName>
        <fullName evidence="3">Tricarboxylic transport membrane protein</fullName>
    </submittedName>
</protein>
<dbReference type="PIRSF" id="PIRSF017082">
    <property type="entry name" value="YflP"/>
    <property type="match status" value="1"/>
</dbReference>
<sequence length="321" mass="34220">MSMIVRMGRLAGLGAFAWLGIAAATPAVAQEYPARDIQMIIPFGVGGGSDTLARTIANVMLELDLLPVSVLPENRPGGSGAVGYGTVAQQKGNPYVIATVSVSFFTTPLLGASPVTYKDFTPLAAIAYSPYVLAVRADSPYRSLEDMAAAERLTTSTVGVVSDAALLAKMMSNELDVQIDAVPFDGEGEALAAVLGGHVDFVFMNPSEVMAQVDAGAMRPVAVSSAARIAALPEVPSFKELGHDIEHVQLRGLVMPGDVEPAVVTYWNDVLRKVAESDEWRTQYVERFHDEAAFLPADKFGALIEETNARYESIMRDLGLL</sequence>
<feature type="signal peptide" evidence="2">
    <location>
        <begin position="1"/>
        <end position="29"/>
    </location>
</feature>
<evidence type="ECO:0000256" key="1">
    <source>
        <dbReference type="ARBA" id="ARBA00006987"/>
    </source>
</evidence>
<dbReference type="Gene3D" id="3.40.190.10">
    <property type="entry name" value="Periplasmic binding protein-like II"/>
    <property type="match status" value="1"/>
</dbReference>
<reference evidence="3 4" key="1">
    <citation type="submission" date="2016-11" db="EMBL/GenBank/DDBJ databases">
        <authorList>
            <person name="Varghese N."/>
            <person name="Submissions S."/>
        </authorList>
    </citation>
    <scope>NUCLEOTIDE SEQUENCE [LARGE SCALE GENOMIC DNA]</scope>
    <source>
        <strain evidence="3 4">DSM 21988</strain>
    </source>
</reference>
<keyword evidence="2" id="KW-0732">Signal</keyword>
<comment type="caution">
    <text evidence="3">The sequence shown here is derived from an EMBL/GenBank/DDBJ whole genome shotgun (WGS) entry which is preliminary data.</text>
</comment>
<dbReference type="CDD" id="cd07012">
    <property type="entry name" value="PBP2_Bug_TTT"/>
    <property type="match status" value="1"/>
</dbReference>
<dbReference type="PANTHER" id="PTHR42928">
    <property type="entry name" value="TRICARBOXYLATE-BINDING PROTEIN"/>
    <property type="match status" value="1"/>
</dbReference>
<evidence type="ECO:0000313" key="4">
    <source>
        <dbReference type="Proteomes" id="UP000184290"/>
    </source>
</evidence>
<proteinExistence type="inferred from homology"/>
<dbReference type="Proteomes" id="UP000184290">
    <property type="component" value="Unassembled WGS sequence"/>
</dbReference>
<dbReference type="SUPFAM" id="SSF53850">
    <property type="entry name" value="Periplasmic binding protein-like II"/>
    <property type="match status" value="1"/>
</dbReference>
<dbReference type="Gene3D" id="3.40.190.150">
    <property type="entry name" value="Bordetella uptake gene, domain 1"/>
    <property type="match status" value="1"/>
</dbReference>
<dbReference type="RefSeq" id="WP_060603139.1">
    <property type="nucleotide sequence ID" value="NZ_FQZC01000002.1"/>
</dbReference>
<gene>
    <name evidence="3" type="ORF">SAMN02745911_2206</name>
</gene>
<dbReference type="InterPro" id="IPR005064">
    <property type="entry name" value="BUG"/>
</dbReference>
<dbReference type="InterPro" id="IPR042100">
    <property type="entry name" value="Bug_dom1"/>
</dbReference>
<dbReference type="Pfam" id="PF03401">
    <property type="entry name" value="TctC"/>
    <property type="match status" value="1"/>
</dbReference>
<keyword evidence="4" id="KW-1185">Reference proteome</keyword>
<evidence type="ECO:0000313" key="3">
    <source>
        <dbReference type="EMBL" id="SHJ26583.1"/>
    </source>
</evidence>